<sequence>MELKELKKCNNCGAQLEPEQDGIIQCKYCGTVYSSDHPEDHDEVEVATLPADTTNNAKKSEIGSGAVFLILIFLTLLIFIIVAFVKSRVSLENDYPESVKLDTAVSSPKSIEEDKKQEGDKVEDPSLATLKILAAIPLDSKTFKKLYSRARKKRDEFSDNLAIYDPTSPQYTNVNAFYIYINKDSSDCNLRFCKQYVSDSWLNINEMIINTDGKNSTYSVSFNKGNSSNSFWEWSYDNVDDYNLPMLVEIANARKVKVKYSGDKYYDVVTINRVQKMALFRELQLYKGLLQQQLKKQ</sequence>
<dbReference type="EMBL" id="JALJEJ010000003">
    <property type="protein sequence ID" value="MCJ8209608.1"/>
    <property type="molecule type" value="Genomic_DNA"/>
</dbReference>
<evidence type="ECO:0000313" key="2">
    <source>
        <dbReference type="EMBL" id="MCJ8209608.1"/>
    </source>
</evidence>
<reference evidence="2" key="1">
    <citation type="submission" date="2022-04" db="EMBL/GenBank/DDBJ databases">
        <title>Mucilaginibacter sp. RS28 isolated from freshwater.</title>
        <authorList>
            <person name="Ko S.-R."/>
        </authorList>
    </citation>
    <scope>NUCLEOTIDE SEQUENCE</scope>
    <source>
        <strain evidence="2">RS28</strain>
    </source>
</reference>
<organism evidence="2 3">
    <name type="scientific">Mucilaginibacter straminoryzae</name>
    <dbReference type="NCBI Taxonomy" id="2932774"/>
    <lineage>
        <taxon>Bacteria</taxon>
        <taxon>Pseudomonadati</taxon>
        <taxon>Bacteroidota</taxon>
        <taxon>Sphingobacteriia</taxon>
        <taxon>Sphingobacteriales</taxon>
        <taxon>Sphingobacteriaceae</taxon>
        <taxon>Mucilaginibacter</taxon>
    </lineage>
</organism>
<name>A0A9X1X4T4_9SPHI</name>
<gene>
    <name evidence="2" type="ORF">MUY27_07795</name>
</gene>
<comment type="caution">
    <text evidence="2">The sequence shown here is derived from an EMBL/GenBank/DDBJ whole genome shotgun (WGS) entry which is preliminary data.</text>
</comment>
<proteinExistence type="predicted"/>
<keyword evidence="1" id="KW-1133">Transmembrane helix</keyword>
<keyword evidence="3" id="KW-1185">Reference proteome</keyword>
<dbReference type="Proteomes" id="UP001139450">
    <property type="component" value="Unassembled WGS sequence"/>
</dbReference>
<dbReference type="AlphaFoldDB" id="A0A9X1X4T4"/>
<dbReference type="RefSeq" id="WP_245129444.1">
    <property type="nucleotide sequence ID" value="NZ_JALJEJ010000003.1"/>
</dbReference>
<keyword evidence="1" id="KW-0472">Membrane</keyword>
<protein>
    <submittedName>
        <fullName evidence="2">Uncharacterized protein</fullName>
    </submittedName>
</protein>
<accession>A0A9X1X4T4</accession>
<evidence type="ECO:0000313" key="3">
    <source>
        <dbReference type="Proteomes" id="UP001139450"/>
    </source>
</evidence>
<keyword evidence="1" id="KW-0812">Transmembrane</keyword>
<evidence type="ECO:0000256" key="1">
    <source>
        <dbReference type="SAM" id="Phobius"/>
    </source>
</evidence>
<feature type="transmembrane region" description="Helical" evidence="1">
    <location>
        <begin position="66"/>
        <end position="85"/>
    </location>
</feature>